<protein>
    <submittedName>
        <fullName evidence="1">Uncharacterized protein</fullName>
    </submittedName>
</protein>
<dbReference type="AlphaFoldDB" id="A0A9X1X6M7"/>
<proteinExistence type="predicted"/>
<evidence type="ECO:0000313" key="2">
    <source>
        <dbReference type="Proteomes" id="UP001139450"/>
    </source>
</evidence>
<dbReference type="EMBL" id="JALJEJ010000005">
    <property type="protein sequence ID" value="MCJ8210643.1"/>
    <property type="molecule type" value="Genomic_DNA"/>
</dbReference>
<gene>
    <name evidence="1" type="ORF">MUY27_13070</name>
</gene>
<dbReference type="Proteomes" id="UP001139450">
    <property type="component" value="Unassembled WGS sequence"/>
</dbReference>
<sequence length="122" mass="13803">MSIRKKIEEGASTIALVRKLENTLFDLLDDDDPVNIYMLTDICKQLNVDITAYFSGIYTSGRYNLKVLSKGDFNVALNVAEALYETCVRFQKFELALIVNTEIAKALQETGVDLKWIDGKFI</sequence>
<accession>A0A9X1X6M7</accession>
<reference evidence="1" key="1">
    <citation type="submission" date="2022-04" db="EMBL/GenBank/DDBJ databases">
        <title>Mucilaginibacter sp. RS28 isolated from freshwater.</title>
        <authorList>
            <person name="Ko S.-R."/>
        </authorList>
    </citation>
    <scope>NUCLEOTIDE SEQUENCE</scope>
    <source>
        <strain evidence="1">RS28</strain>
    </source>
</reference>
<comment type="caution">
    <text evidence="1">The sequence shown here is derived from an EMBL/GenBank/DDBJ whole genome shotgun (WGS) entry which is preliminary data.</text>
</comment>
<evidence type="ECO:0000313" key="1">
    <source>
        <dbReference type="EMBL" id="MCJ8210643.1"/>
    </source>
</evidence>
<keyword evidence="2" id="KW-1185">Reference proteome</keyword>
<dbReference type="RefSeq" id="WP_245130480.1">
    <property type="nucleotide sequence ID" value="NZ_JALJEJ010000005.1"/>
</dbReference>
<name>A0A9X1X6M7_9SPHI</name>
<organism evidence="1 2">
    <name type="scientific">Mucilaginibacter straminoryzae</name>
    <dbReference type="NCBI Taxonomy" id="2932774"/>
    <lineage>
        <taxon>Bacteria</taxon>
        <taxon>Pseudomonadati</taxon>
        <taxon>Bacteroidota</taxon>
        <taxon>Sphingobacteriia</taxon>
        <taxon>Sphingobacteriales</taxon>
        <taxon>Sphingobacteriaceae</taxon>
        <taxon>Mucilaginibacter</taxon>
    </lineage>
</organism>